<dbReference type="SUPFAM" id="SSF51161">
    <property type="entry name" value="Trimeric LpxA-like enzymes"/>
    <property type="match status" value="1"/>
</dbReference>
<reference evidence="2" key="3">
    <citation type="submission" date="2015-06" db="UniProtKB">
        <authorList>
            <consortium name="EnsemblProtists"/>
        </authorList>
    </citation>
    <scope>IDENTIFICATION</scope>
</reference>
<keyword evidence="3" id="KW-1185">Reference proteome</keyword>
<accession>L1IAE0</accession>
<dbReference type="Gene3D" id="2.160.10.10">
    <property type="entry name" value="Hexapeptide repeat proteins"/>
    <property type="match status" value="1"/>
</dbReference>
<evidence type="ECO:0000313" key="3">
    <source>
        <dbReference type="Proteomes" id="UP000011087"/>
    </source>
</evidence>
<dbReference type="CDD" id="cd04645">
    <property type="entry name" value="LbH_gamma_CA_like"/>
    <property type="match status" value="1"/>
</dbReference>
<dbReference type="EnsemblProtists" id="EKX32785">
    <property type="protein sequence ID" value="EKX32785"/>
    <property type="gene ID" value="GUITHDRAFT_98506"/>
</dbReference>
<dbReference type="HOGENOM" id="CLU_064827_0_0_1"/>
<dbReference type="Pfam" id="PF00132">
    <property type="entry name" value="Hexapep"/>
    <property type="match status" value="1"/>
</dbReference>
<dbReference type="EMBL" id="JH993172">
    <property type="protein sequence ID" value="EKX32785.1"/>
    <property type="molecule type" value="Genomic_DNA"/>
</dbReference>
<dbReference type="RefSeq" id="XP_005819765.1">
    <property type="nucleotide sequence ID" value="XM_005819708.1"/>
</dbReference>
<dbReference type="InterPro" id="IPR047324">
    <property type="entry name" value="LbH_gamma_CA-like"/>
</dbReference>
<dbReference type="AlphaFoldDB" id="L1IAE0"/>
<dbReference type="PANTHER" id="PTHR13061">
    <property type="entry name" value="DYNACTIN SUBUNIT P25"/>
    <property type="match status" value="1"/>
</dbReference>
<dbReference type="STRING" id="905079.L1IAE0"/>
<dbReference type="PaxDb" id="55529-EKX32785"/>
<protein>
    <recommendedName>
        <fullName evidence="4">Gamma carbonic anhydrase</fullName>
    </recommendedName>
</protein>
<dbReference type="InterPro" id="IPR001451">
    <property type="entry name" value="Hexapep"/>
</dbReference>
<evidence type="ECO:0008006" key="4">
    <source>
        <dbReference type="Google" id="ProtNLM"/>
    </source>
</evidence>
<name>L1IAE0_GUITC</name>
<dbReference type="InterPro" id="IPR050484">
    <property type="entry name" value="Transf_Hexapept/Carb_Anhydrase"/>
</dbReference>
<dbReference type="OMA" id="ACTLEDE"/>
<dbReference type="eggNOG" id="ENOG502QTES">
    <property type="taxonomic scope" value="Eukaryota"/>
</dbReference>
<dbReference type="OrthoDB" id="25818at2759"/>
<dbReference type="GeneID" id="17289510"/>
<dbReference type="Proteomes" id="UP000011087">
    <property type="component" value="Unassembled WGS sequence"/>
</dbReference>
<reference evidence="3" key="2">
    <citation type="submission" date="2012-11" db="EMBL/GenBank/DDBJ databases">
        <authorList>
            <person name="Kuo A."/>
            <person name="Curtis B.A."/>
            <person name="Tanifuji G."/>
            <person name="Burki F."/>
            <person name="Gruber A."/>
            <person name="Irimia M."/>
            <person name="Maruyama S."/>
            <person name="Arias M.C."/>
            <person name="Ball S.G."/>
            <person name="Gile G.H."/>
            <person name="Hirakawa Y."/>
            <person name="Hopkins J.F."/>
            <person name="Rensing S.A."/>
            <person name="Schmutz J."/>
            <person name="Symeonidi A."/>
            <person name="Elias M."/>
            <person name="Eveleigh R.J."/>
            <person name="Herman E.K."/>
            <person name="Klute M.J."/>
            <person name="Nakayama T."/>
            <person name="Obornik M."/>
            <person name="Reyes-Prieto A."/>
            <person name="Armbrust E.V."/>
            <person name="Aves S.J."/>
            <person name="Beiko R.G."/>
            <person name="Coutinho P."/>
            <person name="Dacks J.B."/>
            <person name="Durnford D.G."/>
            <person name="Fast N.M."/>
            <person name="Green B.R."/>
            <person name="Grisdale C."/>
            <person name="Hempe F."/>
            <person name="Henrissat B."/>
            <person name="Hoppner M.P."/>
            <person name="Ishida K.-I."/>
            <person name="Kim E."/>
            <person name="Koreny L."/>
            <person name="Kroth P.G."/>
            <person name="Liu Y."/>
            <person name="Malik S.-B."/>
            <person name="Maier U.G."/>
            <person name="McRose D."/>
            <person name="Mock T."/>
            <person name="Neilson J.A."/>
            <person name="Onodera N.T."/>
            <person name="Poole A.M."/>
            <person name="Pritham E.J."/>
            <person name="Richards T.A."/>
            <person name="Rocap G."/>
            <person name="Roy S.W."/>
            <person name="Sarai C."/>
            <person name="Schaack S."/>
            <person name="Shirato S."/>
            <person name="Slamovits C.H."/>
            <person name="Spencer D.F."/>
            <person name="Suzuki S."/>
            <person name="Worden A.Z."/>
            <person name="Zauner S."/>
            <person name="Barry K."/>
            <person name="Bell C."/>
            <person name="Bharti A.K."/>
            <person name="Crow J.A."/>
            <person name="Grimwood J."/>
            <person name="Kramer R."/>
            <person name="Lindquist E."/>
            <person name="Lucas S."/>
            <person name="Salamov A."/>
            <person name="McFadden G.I."/>
            <person name="Lane C.E."/>
            <person name="Keeling P.J."/>
            <person name="Gray M.W."/>
            <person name="Grigoriev I.V."/>
            <person name="Archibald J.M."/>
        </authorList>
    </citation>
    <scope>NUCLEOTIDE SEQUENCE</scope>
    <source>
        <strain evidence="3">CCMP2712</strain>
    </source>
</reference>
<dbReference type="InterPro" id="IPR011004">
    <property type="entry name" value="Trimer_LpxA-like_sf"/>
</dbReference>
<dbReference type="KEGG" id="gtt:GUITHDRAFT_98506"/>
<proteinExistence type="predicted"/>
<gene>
    <name evidence="1" type="ORF">GUITHDRAFT_98506</name>
</gene>
<evidence type="ECO:0000313" key="1">
    <source>
        <dbReference type="EMBL" id="EKX32785.1"/>
    </source>
</evidence>
<organism evidence="1">
    <name type="scientific">Guillardia theta (strain CCMP2712)</name>
    <name type="common">Cryptophyte</name>
    <dbReference type="NCBI Taxonomy" id="905079"/>
    <lineage>
        <taxon>Eukaryota</taxon>
        <taxon>Cryptophyceae</taxon>
        <taxon>Pyrenomonadales</taxon>
        <taxon>Geminigeraceae</taxon>
        <taxon>Guillardia</taxon>
    </lineage>
</organism>
<dbReference type="PANTHER" id="PTHR13061:SF50">
    <property type="entry name" value="GAMMA CARBONIC ANHYDRASE 1, MITOCHONDRIAL"/>
    <property type="match status" value="1"/>
</dbReference>
<reference evidence="1 3" key="1">
    <citation type="journal article" date="2012" name="Nature">
        <title>Algal genomes reveal evolutionary mosaicism and the fate of nucleomorphs.</title>
        <authorList>
            <consortium name="DOE Joint Genome Institute"/>
            <person name="Curtis B.A."/>
            <person name="Tanifuji G."/>
            <person name="Burki F."/>
            <person name="Gruber A."/>
            <person name="Irimia M."/>
            <person name="Maruyama S."/>
            <person name="Arias M.C."/>
            <person name="Ball S.G."/>
            <person name="Gile G.H."/>
            <person name="Hirakawa Y."/>
            <person name="Hopkins J.F."/>
            <person name="Kuo A."/>
            <person name="Rensing S.A."/>
            <person name="Schmutz J."/>
            <person name="Symeonidi A."/>
            <person name="Elias M."/>
            <person name="Eveleigh R.J."/>
            <person name="Herman E.K."/>
            <person name="Klute M.J."/>
            <person name="Nakayama T."/>
            <person name="Obornik M."/>
            <person name="Reyes-Prieto A."/>
            <person name="Armbrust E.V."/>
            <person name="Aves S.J."/>
            <person name="Beiko R.G."/>
            <person name="Coutinho P."/>
            <person name="Dacks J.B."/>
            <person name="Durnford D.G."/>
            <person name="Fast N.M."/>
            <person name="Green B.R."/>
            <person name="Grisdale C.J."/>
            <person name="Hempel F."/>
            <person name="Henrissat B."/>
            <person name="Hoppner M.P."/>
            <person name="Ishida K."/>
            <person name="Kim E."/>
            <person name="Koreny L."/>
            <person name="Kroth P.G."/>
            <person name="Liu Y."/>
            <person name="Malik S.B."/>
            <person name="Maier U.G."/>
            <person name="McRose D."/>
            <person name="Mock T."/>
            <person name="Neilson J.A."/>
            <person name="Onodera N.T."/>
            <person name="Poole A.M."/>
            <person name="Pritham E.J."/>
            <person name="Richards T.A."/>
            <person name="Rocap G."/>
            <person name="Roy S.W."/>
            <person name="Sarai C."/>
            <person name="Schaack S."/>
            <person name="Shirato S."/>
            <person name="Slamovits C.H."/>
            <person name="Spencer D.F."/>
            <person name="Suzuki S."/>
            <person name="Worden A.Z."/>
            <person name="Zauner S."/>
            <person name="Barry K."/>
            <person name="Bell C."/>
            <person name="Bharti A.K."/>
            <person name="Crow J.A."/>
            <person name="Grimwood J."/>
            <person name="Kramer R."/>
            <person name="Lindquist E."/>
            <person name="Lucas S."/>
            <person name="Salamov A."/>
            <person name="McFadden G.I."/>
            <person name="Lane C.E."/>
            <person name="Keeling P.J."/>
            <person name="Gray M.W."/>
            <person name="Grigoriev I.V."/>
            <person name="Archibald J.M."/>
        </authorList>
    </citation>
    <scope>NUCLEOTIDE SEQUENCE</scope>
    <source>
        <strain evidence="1 3">CCMP2712</strain>
    </source>
</reference>
<evidence type="ECO:0000313" key="2">
    <source>
        <dbReference type="EnsemblProtists" id="EKX32785"/>
    </source>
</evidence>
<sequence length="239" mass="25166">MLSSALRSLGATLEKAGQALAGSSREVLSRHREVMALKSHAPSIHRTCFVAPSANVVGNVKLAEKSSIWYGAIVRGDLASISIGSMSSIADKATISPMGEGSVQIGNRVLVGQGAVVGVATIHDDAVIGMGSTIGDRAVIESGAYIAPGSVVASGTVVPKAKLFCGEQVLRDLTPAESARLASSVESLCFLRLEHAAEVYKDVIDIEQDKSDAKWMEERSLDYDSSLGLLKNNERAQVW</sequence>